<accession>A0A2C9UWS2</accession>
<evidence type="ECO:0008006" key="2">
    <source>
        <dbReference type="Google" id="ProtNLM"/>
    </source>
</evidence>
<evidence type="ECO:0000313" key="1">
    <source>
        <dbReference type="EMBL" id="OAY36008.1"/>
    </source>
</evidence>
<name>A0A2C9UWS2_MANES</name>
<dbReference type="PANTHER" id="PTHR47074:SF67">
    <property type="entry name" value="RNASE H TYPE-1 DOMAIN-CONTAINING PROTEIN"/>
    <property type="match status" value="1"/>
</dbReference>
<proteinExistence type="predicted"/>
<protein>
    <recommendedName>
        <fullName evidence="2">RNase H type-1 domain-containing protein</fullName>
    </recommendedName>
</protein>
<gene>
    <name evidence="1" type="ORF">MANES_12G147900</name>
</gene>
<organism evidence="1">
    <name type="scientific">Manihot esculenta</name>
    <name type="common">Cassava</name>
    <name type="synonym">Jatropha manihot</name>
    <dbReference type="NCBI Taxonomy" id="3983"/>
    <lineage>
        <taxon>Eukaryota</taxon>
        <taxon>Viridiplantae</taxon>
        <taxon>Streptophyta</taxon>
        <taxon>Embryophyta</taxon>
        <taxon>Tracheophyta</taxon>
        <taxon>Spermatophyta</taxon>
        <taxon>Magnoliopsida</taxon>
        <taxon>eudicotyledons</taxon>
        <taxon>Gunneridae</taxon>
        <taxon>Pentapetalae</taxon>
        <taxon>rosids</taxon>
        <taxon>fabids</taxon>
        <taxon>Malpighiales</taxon>
        <taxon>Euphorbiaceae</taxon>
        <taxon>Crotonoideae</taxon>
        <taxon>Manihoteae</taxon>
        <taxon>Manihot</taxon>
    </lineage>
</organism>
<reference evidence="1" key="1">
    <citation type="submission" date="2016-02" db="EMBL/GenBank/DDBJ databases">
        <title>WGS assembly of Manihot esculenta.</title>
        <authorList>
            <person name="Bredeson J.V."/>
            <person name="Prochnik S.E."/>
            <person name="Lyons J.B."/>
            <person name="Schmutz J."/>
            <person name="Grimwood J."/>
            <person name="Vrebalov J."/>
            <person name="Bart R.S."/>
            <person name="Amuge T."/>
            <person name="Ferguson M.E."/>
            <person name="Green R."/>
            <person name="Putnam N."/>
            <person name="Stites J."/>
            <person name="Rounsley S."/>
            <person name="Rokhsar D.S."/>
        </authorList>
    </citation>
    <scope>NUCLEOTIDE SEQUENCE [LARGE SCALE GENOMIC DNA]</scope>
    <source>
        <tissue evidence="1">Leaf</tissue>
    </source>
</reference>
<dbReference type="EMBL" id="CM004398">
    <property type="protein sequence ID" value="OAY36008.1"/>
    <property type="molecule type" value="Genomic_DNA"/>
</dbReference>
<dbReference type="InterPro" id="IPR052929">
    <property type="entry name" value="RNase_H-like_EbsB-rel"/>
</dbReference>
<dbReference type="PANTHER" id="PTHR47074">
    <property type="entry name" value="BNAC02G40300D PROTEIN"/>
    <property type="match status" value="1"/>
</dbReference>
<dbReference type="AlphaFoldDB" id="A0A2C9UWS2"/>
<sequence>MEWSLAYDVSSVAPSAHASTDYSTAHWSRSPVGYVKCNFDASVPLQGQGVGLGRVLRDHCDHFIHVGKVYREGSFNPLIAEALAAREVLLYPKSSEFHLVVLDTLLVNAITTCVFDFSHLDLLVQYIDNLLSEIDDVPMVFARKSVNLCIHVLVRAVVFCIRFG</sequence>